<dbReference type="Proteomes" id="UP000660801">
    <property type="component" value="Unassembled WGS sequence"/>
</dbReference>
<sequence>MKKRILTLSIIFSILSFIYMIVNINTYTLYYISKAATDDNYSVVAKIVLEHLYDVPEPDISYRFVTHGKPSINKLEDTSTSITISTEDDKYGQGFGLNIRDKYDNNYFLLLNGKLTVYYPSNEEQLTQNISTYEMKQLEKEVHKLLKRVLIPILEESPKPPINLQWCFNLFYYLGAAK</sequence>
<organism evidence="1 2">
    <name type="scientific">Streptococcus himalayensis</name>
    <dbReference type="NCBI Taxonomy" id="1888195"/>
    <lineage>
        <taxon>Bacteria</taxon>
        <taxon>Bacillati</taxon>
        <taxon>Bacillota</taxon>
        <taxon>Bacilli</taxon>
        <taxon>Lactobacillales</taxon>
        <taxon>Streptococcaceae</taxon>
        <taxon>Streptococcus</taxon>
    </lineage>
</organism>
<reference evidence="1" key="2">
    <citation type="submission" date="2020-09" db="EMBL/GenBank/DDBJ databases">
        <authorList>
            <person name="Sun Q."/>
            <person name="Zhou Y."/>
        </authorList>
    </citation>
    <scope>NUCLEOTIDE SEQUENCE</scope>
    <source>
        <strain evidence="1">CGMCC 1.15533</strain>
    </source>
</reference>
<reference evidence="1" key="1">
    <citation type="journal article" date="2014" name="Int. J. Syst. Evol. Microbiol.">
        <title>Complete genome sequence of Corynebacterium casei LMG S-19264T (=DSM 44701T), isolated from a smear-ripened cheese.</title>
        <authorList>
            <consortium name="US DOE Joint Genome Institute (JGI-PGF)"/>
            <person name="Walter F."/>
            <person name="Albersmeier A."/>
            <person name="Kalinowski J."/>
            <person name="Ruckert C."/>
        </authorList>
    </citation>
    <scope>NUCLEOTIDE SEQUENCE</scope>
    <source>
        <strain evidence="1">CGMCC 1.15533</strain>
    </source>
</reference>
<keyword evidence="2" id="KW-1185">Reference proteome</keyword>
<evidence type="ECO:0000313" key="1">
    <source>
        <dbReference type="EMBL" id="GGE34911.1"/>
    </source>
</evidence>
<dbReference type="OrthoDB" id="2097272at2"/>
<dbReference type="EMBL" id="BMJN01000028">
    <property type="protein sequence ID" value="GGE34911.1"/>
    <property type="molecule type" value="Genomic_DNA"/>
</dbReference>
<protein>
    <submittedName>
        <fullName evidence="1">Uncharacterized protein</fullName>
    </submittedName>
</protein>
<dbReference type="AlphaFoldDB" id="A0A917A8V1"/>
<proteinExistence type="predicted"/>
<dbReference type="RefSeq" id="WP_068990924.1">
    <property type="nucleotide sequence ID" value="NZ_BMJN01000028.1"/>
</dbReference>
<comment type="caution">
    <text evidence="1">The sequence shown here is derived from an EMBL/GenBank/DDBJ whole genome shotgun (WGS) entry which is preliminary data.</text>
</comment>
<name>A0A917A8V1_9STRE</name>
<evidence type="ECO:0000313" key="2">
    <source>
        <dbReference type="Proteomes" id="UP000660801"/>
    </source>
</evidence>
<gene>
    <name evidence="1" type="ORF">GCM10011510_15340</name>
</gene>
<accession>A0A917A8V1</accession>